<evidence type="ECO:0000313" key="9">
    <source>
        <dbReference type="EMBL" id="QBZ63819.1"/>
    </source>
</evidence>
<keyword evidence="2" id="KW-0509">mRNA transport</keyword>
<feature type="region of interest" description="Disordered" evidence="8">
    <location>
        <begin position="88"/>
        <end position="118"/>
    </location>
</feature>
<organism evidence="9 10">
    <name type="scientific">Pyricularia oryzae</name>
    <name type="common">Rice blast fungus</name>
    <name type="synonym">Magnaporthe oryzae</name>
    <dbReference type="NCBI Taxonomy" id="318829"/>
    <lineage>
        <taxon>Eukaryota</taxon>
        <taxon>Fungi</taxon>
        <taxon>Dikarya</taxon>
        <taxon>Ascomycota</taxon>
        <taxon>Pezizomycotina</taxon>
        <taxon>Sordariomycetes</taxon>
        <taxon>Sordariomycetidae</taxon>
        <taxon>Magnaporthales</taxon>
        <taxon>Pyriculariaceae</taxon>
        <taxon>Pyricularia</taxon>
    </lineage>
</organism>
<dbReference type="InterPro" id="IPR007252">
    <property type="entry name" value="Nup84/Nup107"/>
</dbReference>
<dbReference type="GO" id="GO:0031080">
    <property type="term" value="C:nuclear pore outer ring"/>
    <property type="evidence" value="ECO:0007669"/>
    <property type="project" value="TreeGrafter"/>
</dbReference>
<dbReference type="Proteomes" id="UP000294847">
    <property type="component" value="Chromosome 6"/>
</dbReference>
<evidence type="ECO:0000313" key="10">
    <source>
        <dbReference type="Proteomes" id="UP000294847"/>
    </source>
</evidence>
<gene>
    <name evidence="9" type="ORF">PoMZ_05509</name>
</gene>
<name>A0A4P7NNQ4_PYROR</name>
<keyword evidence="4 7" id="KW-0811">Translocation</keyword>
<evidence type="ECO:0000256" key="1">
    <source>
        <dbReference type="ARBA" id="ARBA00022448"/>
    </source>
</evidence>
<dbReference type="GO" id="GO:0031965">
    <property type="term" value="C:nuclear membrane"/>
    <property type="evidence" value="ECO:0007669"/>
    <property type="project" value="UniProtKB-SubCell"/>
</dbReference>
<protein>
    <recommendedName>
        <fullName evidence="7">Nuclear pore complex protein</fullName>
    </recommendedName>
</protein>
<comment type="subcellular location">
    <subcellularLocation>
        <location evidence="7">Nucleus</location>
        <location evidence="7">Nuclear pore complex</location>
    </subcellularLocation>
    <subcellularLocation>
        <location evidence="7">Nucleus membrane</location>
    </subcellularLocation>
</comment>
<evidence type="ECO:0000256" key="6">
    <source>
        <dbReference type="ARBA" id="ARBA00023242"/>
    </source>
</evidence>
<dbReference type="Gene3D" id="1.20.190.50">
    <property type="match status" value="1"/>
</dbReference>
<evidence type="ECO:0000256" key="2">
    <source>
        <dbReference type="ARBA" id="ARBA00022816"/>
    </source>
</evidence>
<keyword evidence="3" id="KW-0653">Protein transport</keyword>
<comment type="function">
    <text evidence="7">Functions as a component of the nuclear pore complex (NPC).</text>
</comment>
<comment type="subunit">
    <text evidence="7">Part of the nuclear pore complex (NPC).</text>
</comment>
<evidence type="ECO:0000256" key="3">
    <source>
        <dbReference type="ARBA" id="ARBA00022927"/>
    </source>
</evidence>
<keyword evidence="7" id="KW-0472">Membrane</keyword>
<dbReference type="Gene3D" id="1.10.3450.20">
    <property type="match status" value="1"/>
</dbReference>
<evidence type="ECO:0000256" key="8">
    <source>
        <dbReference type="SAM" id="MobiDB-lite"/>
    </source>
</evidence>
<dbReference type="PANTHER" id="PTHR13003:SF2">
    <property type="entry name" value="NUCLEAR PORE COMPLEX PROTEIN NUP107"/>
    <property type="match status" value="1"/>
</dbReference>
<accession>A0A4P7NNQ4</accession>
<dbReference type="AlphaFoldDB" id="A0A4P7NNQ4"/>
<dbReference type="Pfam" id="PF04121">
    <property type="entry name" value="Nup84_Nup100"/>
    <property type="match status" value="1"/>
</dbReference>
<feature type="compositionally biased region" description="Polar residues" evidence="8">
    <location>
        <begin position="94"/>
        <end position="104"/>
    </location>
</feature>
<dbReference type="GO" id="GO:0017056">
    <property type="term" value="F:structural constituent of nuclear pore"/>
    <property type="evidence" value="ECO:0007669"/>
    <property type="project" value="UniProtKB-UniRule"/>
</dbReference>
<dbReference type="PANTHER" id="PTHR13003">
    <property type="entry name" value="NUP107-RELATED"/>
    <property type="match status" value="1"/>
</dbReference>
<sequence length="943" mass="106711">MAPTTPFYGLDSDGDDEMALLEETFKETSVPYDEEVEVFAKYLDDCTLESGSTQQKLAKIFRLVEQYSDYVNERAQALRERLRLASTARHGKPSWQNTSDDNTGQGSGATREGALSQSERLQLWEQEAQTWDLLRRILPLRYGQKPSTNSQQHGPHWNEFLETVEGAAENKAVLEWLQMSARVRPDIDDLVKDLQQNADRGDILAHGWLHTKTAIKMYKTHMHMAGTVDTQTADSTGSNLKSANGPMVTQLDPDVVIRQKRKLAAQDEYFERAIWLGCFELLRRGRSMSEIRDWCQERTEAWRAVSISGLPLALDGRGETSIDDPTSILLWRRMCLQMARNGGTDDFERGVYGILAGDREKVEAVSRTWDDFVFAQYNAQLRGQYDQYLVEKCGLGPSSPLNQFGAVELPRSGHSSKSYVDGLVLRPTINSEAKSVSRTLHSSILSNGLDDFLIRQGDMLALESRSNSKQNELMSRLLPSQDVHFSASSVVGGFANLSDHQWIRTMSHIFIAISELESITKPDQAPDRRLPTKEHILVSYIGYLRLAGLDELIPLYCAKLQGERRYICMSRNLIHITDRELQVRLLSLMSKMGHNMVDFVNIQPQLYLDDISEAVEDSPLLHTERHAIQILAAGPPSLKYGRVINPGVLGNNPTDPEDTEFALPDEYLIRSMEWMLLVTGLLPETFEYGVRIYKYFFKHKRLVAARALAERVSCAEILRLKANLAIPDEEESIAWWDDVFSPANLEPAIDAMDEDDVTPEVSREQLSIIARPYYELESAIKVMDCLETTAHVVHQTRDDGSRDREAAKSLADNAKLIKNYMKPLLKDWLLTSKNYRKEFIQLREMYLPELVMGYASALHAAGTSSTRDYLLECMDLAAQIAAEGSDLAELLVKTGRMKELLESFASCSKALAIWTTDLKKGQGPNSKKYRETGWSRELWTIKP</sequence>
<reference evidence="9 10" key="1">
    <citation type="journal article" date="2019" name="Mol. Biol. Evol.">
        <title>Blast fungal genomes show frequent chromosomal changes, gene gains and losses, and effector gene turnover.</title>
        <authorList>
            <person name="Gomez Luciano L.B."/>
            <person name="Jason Tsai I."/>
            <person name="Chuma I."/>
            <person name="Tosa Y."/>
            <person name="Chen Y.H."/>
            <person name="Li J.Y."/>
            <person name="Li M.Y."/>
            <person name="Jade Lu M.Y."/>
            <person name="Nakayashiki H."/>
            <person name="Li W.H."/>
        </authorList>
    </citation>
    <scope>NUCLEOTIDE SEQUENCE [LARGE SCALE GENOMIC DNA]</scope>
    <source>
        <strain evidence="9">MZ5-1-6</strain>
    </source>
</reference>
<keyword evidence="5 7" id="KW-0906">Nuclear pore complex</keyword>
<evidence type="ECO:0000256" key="7">
    <source>
        <dbReference type="RuleBase" id="RU365072"/>
    </source>
</evidence>
<keyword evidence="1 7" id="KW-0813">Transport</keyword>
<dbReference type="EMBL" id="CP034209">
    <property type="protein sequence ID" value="QBZ63819.1"/>
    <property type="molecule type" value="Genomic_DNA"/>
</dbReference>
<dbReference type="GO" id="GO:0006406">
    <property type="term" value="P:mRNA export from nucleus"/>
    <property type="evidence" value="ECO:0007669"/>
    <property type="project" value="TreeGrafter"/>
</dbReference>
<evidence type="ECO:0000256" key="4">
    <source>
        <dbReference type="ARBA" id="ARBA00023010"/>
    </source>
</evidence>
<comment type="similarity">
    <text evidence="7">Belongs to the nucleoporin Nup84/Nup107 family.</text>
</comment>
<dbReference type="GO" id="GO:0006606">
    <property type="term" value="P:protein import into nucleus"/>
    <property type="evidence" value="ECO:0007669"/>
    <property type="project" value="TreeGrafter"/>
</dbReference>
<proteinExistence type="inferred from homology"/>
<dbReference type="GO" id="GO:0000973">
    <property type="term" value="P:post-transcriptional tethering of RNA polymerase II gene DNA at nuclear periphery"/>
    <property type="evidence" value="ECO:0007669"/>
    <property type="project" value="TreeGrafter"/>
</dbReference>
<evidence type="ECO:0000256" key="5">
    <source>
        <dbReference type="ARBA" id="ARBA00023132"/>
    </source>
</evidence>
<keyword evidence="6 7" id="KW-0539">Nucleus</keyword>